<organism evidence="1 2">
    <name type="scientific">Spirosoma profusum</name>
    <dbReference type="NCBI Taxonomy" id="2771354"/>
    <lineage>
        <taxon>Bacteria</taxon>
        <taxon>Pseudomonadati</taxon>
        <taxon>Bacteroidota</taxon>
        <taxon>Cytophagia</taxon>
        <taxon>Cytophagales</taxon>
        <taxon>Cytophagaceae</taxon>
        <taxon>Spirosoma</taxon>
    </lineage>
</organism>
<dbReference type="EMBL" id="JACWZY010000029">
    <property type="protein sequence ID" value="MBD2704242.1"/>
    <property type="molecule type" value="Genomic_DNA"/>
</dbReference>
<evidence type="ECO:0000313" key="2">
    <source>
        <dbReference type="Proteomes" id="UP000598820"/>
    </source>
</evidence>
<protein>
    <submittedName>
        <fullName evidence="1">Uncharacterized protein</fullName>
    </submittedName>
</protein>
<accession>A0A926Y0J4</accession>
<evidence type="ECO:0000313" key="1">
    <source>
        <dbReference type="EMBL" id="MBD2704242.1"/>
    </source>
</evidence>
<proteinExistence type="predicted"/>
<sequence length="109" mass="12444">MNEDIYSPNQSYKITLSSYEIKMSHWVAQPYLIRLSDDVTLFSLKGDPWSAFTVKWLDDVTVEMELARYPGRTSARLILQPAIDQATATTYTSSFSGTLSEVSRWILDL</sequence>
<reference evidence="1" key="1">
    <citation type="submission" date="2020-09" db="EMBL/GenBank/DDBJ databases">
        <authorList>
            <person name="Kim M.K."/>
        </authorList>
    </citation>
    <scope>NUCLEOTIDE SEQUENCE</scope>
    <source>
        <strain evidence="1">BT702</strain>
    </source>
</reference>
<gene>
    <name evidence="1" type="ORF">IC229_26600</name>
</gene>
<dbReference type="Proteomes" id="UP000598820">
    <property type="component" value="Unassembled WGS sequence"/>
</dbReference>
<keyword evidence="2" id="KW-1185">Reference proteome</keyword>
<name>A0A926Y0J4_9BACT</name>
<comment type="caution">
    <text evidence="1">The sequence shown here is derived from an EMBL/GenBank/DDBJ whole genome shotgun (WGS) entry which is preliminary data.</text>
</comment>
<dbReference type="AlphaFoldDB" id="A0A926Y0J4"/>
<dbReference type="RefSeq" id="WP_190890659.1">
    <property type="nucleotide sequence ID" value="NZ_JACWZY010000029.1"/>
</dbReference>